<dbReference type="EMBL" id="SDWW01000038">
    <property type="protein sequence ID" value="RYV50228.1"/>
    <property type="molecule type" value="Genomic_DNA"/>
</dbReference>
<reference evidence="2 3" key="1">
    <citation type="submission" date="2019-01" db="EMBL/GenBank/DDBJ databases">
        <title>Novel species of Cellulomonas.</title>
        <authorList>
            <person name="Liu Q."/>
            <person name="Xin Y.-H."/>
        </authorList>
    </citation>
    <scope>NUCLEOTIDE SEQUENCE [LARGE SCALE GENOMIC DNA]</scope>
    <source>
        <strain evidence="2 3">HLT2-17</strain>
    </source>
</reference>
<feature type="region of interest" description="Disordered" evidence="1">
    <location>
        <begin position="296"/>
        <end position="339"/>
    </location>
</feature>
<comment type="caution">
    <text evidence="2">The sequence shown here is derived from an EMBL/GenBank/DDBJ whole genome shotgun (WGS) entry which is preliminary data.</text>
</comment>
<proteinExistence type="predicted"/>
<organism evidence="2 3">
    <name type="scientific">Pengzhenrongella frigida</name>
    <dbReference type="NCBI Taxonomy" id="1259133"/>
    <lineage>
        <taxon>Bacteria</taxon>
        <taxon>Bacillati</taxon>
        <taxon>Actinomycetota</taxon>
        <taxon>Actinomycetes</taxon>
        <taxon>Micrococcales</taxon>
        <taxon>Pengzhenrongella</taxon>
    </lineage>
</organism>
<dbReference type="InterPro" id="IPR029063">
    <property type="entry name" value="SAM-dependent_MTases_sf"/>
</dbReference>
<dbReference type="AlphaFoldDB" id="A0A4Q5MX59"/>
<keyword evidence="3" id="KW-1185">Reference proteome</keyword>
<evidence type="ECO:0000313" key="2">
    <source>
        <dbReference type="EMBL" id="RYV50228.1"/>
    </source>
</evidence>
<accession>A0A4Q5MX59</accession>
<dbReference type="Proteomes" id="UP000293764">
    <property type="component" value="Unassembled WGS sequence"/>
</dbReference>
<feature type="compositionally biased region" description="Acidic residues" evidence="1">
    <location>
        <begin position="322"/>
        <end position="339"/>
    </location>
</feature>
<sequence>MTGPDDPSWRELADRVAMDDSEHTSALRPHRIMTGHLWMALRTLGFDSGRVLVHGDDPTAFLGHPQAKGHGFASLTATVGPADHLGYPVQAEKFTDITERFDLVVGALPYNDVKFTHPAHQTRRNAWQDLLTLTSLNLTRPGGLTVILASHDLLDAPHTKVQEQMADQADLIGAVRLPGGIQRNIAGTDNPTDLLLLHRAAPGAARQVRDFTYAAPISINGRMLLLNNYFDERPDYVLGQIGVDPFNGGPNALTVTADPTLFEADLSDALEDIATHARQAGLMYETRVKGVDVAAQDSEQHSVGGASLNTAQGGREPATGDGDPDWDDPCVDESGLDLW</sequence>
<dbReference type="SUPFAM" id="SSF53335">
    <property type="entry name" value="S-adenosyl-L-methionine-dependent methyltransferases"/>
    <property type="match status" value="1"/>
</dbReference>
<dbReference type="OrthoDB" id="9814088at2"/>
<gene>
    <name evidence="2" type="ORF">EUA98_14470</name>
</gene>
<evidence type="ECO:0000313" key="3">
    <source>
        <dbReference type="Proteomes" id="UP000293764"/>
    </source>
</evidence>
<dbReference type="RefSeq" id="WP_130103401.1">
    <property type="nucleotide sequence ID" value="NZ_SDWW01000038.1"/>
</dbReference>
<protein>
    <submittedName>
        <fullName evidence="2">Uncharacterized protein</fullName>
    </submittedName>
</protein>
<name>A0A4Q5MX59_9MICO</name>
<evidence type="ECO:0000256" key="1">
    <source>
        <dbReference type="SAM" id="MobiDB-lite"/>
    </source>
</evidence>
<dbReference type="Gene3D" id="3.40.50.150">
    <property type="entry name" value="Vaccinia Virus protein VP39"/>
    <property type="match status" value="1"/>
</dbReference>